<evidence type="ECO:0000313" key="4">
    <source>
        <dbReference type="Proteomes" id="UP001153269"/>
    </source>
</evidence>
<evidence type="ECO:0000256" key="2">
    <source>
        <dbReference type="SAM" id="SignalP"/>
    </source>
</evidence>
<feature type="signal peptide" evidence="2">
    <location>
        <begin position="1"/>
        <end position="29"/>
    </location>
</feature>
<dbReference type="Proteomes" id="UP001153269">
    <property type="component" value="Unassembled WGS sequence"/>
</dbReference>
<organism evidence="3 4">
    <name type="scientific">Pleuronectes platessa</name>
    <name type="common">European plaice</name>
    <dbReference type="NCBI Taxonomy" id="8262"/>
    <lineage>
        <taxon>Eukaryota</taxon>
        <taxon>Metazoa</taxon>
        <taxon>Chordata</taxon>
        <taxon>Craniata</taxon>
        <taxon>Vertebrata</taxon>
        <taxon>Euteleostomi</taxon>
        <taxon>Actinopterygii</taxon>
        <taxon>Neopterygii</taxon>
        <taxon>Teleostei</taxon>
        <taxon>Neoteleostei</taxon>
        <taxon>Acanthomorphata</taxon>
        <taxon>Carangaria</taxon>
        <taxon>Pleuronectiformes</taxon>
        <taxon>Pleuronectoidei</taxon>
        <taxon>Pleuronectidae</taxon>
        <taxon>Pleuronectes</taxon>
    </lineage>
</organism>
<evidence type="ECO:0000313" key="3">
    <source>
        <dbReference type="EMBL" id="CAB1433185.1"/>
    </source>
</evidence>
<keyword evidence="2" id="KW-0732">Signal</keyword>
<dbReference type="AlphaFoldDB" id="A0A9N7YIY6"/>
<feature type="chain" id="PRO_5040349515" evidence="2">
    <location>
        <begin position="30"/>
        <end position="158"/>
    </location>
</feature>
<name>A0A9N7YIY6_PLEPL</name>
<proteinExistence type="predicted"/>
<dbReference type="EMBL" id="CADEAL010001532">
    <property type="protein sequence ID" value="CAB1433185.1"/>
    <property type="molecule type" value="Genomic_DNA"/>
</dbReference>
<keyword evidence="4" id="KW-1185">Reference proteome</keyword>
<evidence type="ECO:0000256" key="1">
    <source>
        <dbReference type="SAM" id="MobiDB-lite"/>
    </source>
</evidence>
<comment type="caution">
    <text evidence="3">The sequence shown here is derived from an EMBL/GenBank/DDBJ whole genome shotgun (WGS) entry which is preliminary data.</text>
</comment>
<gene>
    <name evidence="3" type="ORF">PLEPLA_LOCUS21273</name>
</gene>
<sequence>MLGYEWVLFGQKAVGVNVSLLFMLHCSVCDEASSCSARPDANISLTDLHSEGKPGDSWMCSEYQTKILHLNHMTKPPPGVLFTATWQPPSASSQTVSRWSIDSPVEHVAPVHSLISAPLQSQIGSRHRDSLNSAPGAGLVQVLPLRPPADEPSAEETS</sequence>
<accession>A0A9N7YIY6</accession>
<feature type="region of interest" description="Disordered" evidence="1">
    <location>
        <begin position="125"/>
        <end position="158"/>
    </location>
</feature>
<reference evidence="3" key="1">
    <citation type="submission" date="2020-03" db="EMBL/GenBank/DDBJ databases">
        <authorList>
            <person name="Weist P."/>
        </authorList>
    </citation>
    <scope>NUCLEOTIDE SEQUENCE</scope>
</reference>
<protein>
    <submittedName>
        <fullName evidence="3">Uncharacterized protein</fullName>
    </submittedName>
</protein>